<evidence type="ECO:0000313" key="2">
    <source>
        <dbReference type="EMBL" id="OGZ43002.1"/>
    </source>
</evidence>
<keyword evidence="1" id="KW-0812">Transmembrane</keyword>
<organism evidence="2 3">
    <name type="scientific">Candidatus Ryanbacteria bacterium RIFCSPHIGHO2_01_45_13</name>
    <dbReference type="NCBI Taxonomy" id="1802112"/>
    <lineage>
        <taxon>Bacteria</taxon>
        <taxon>Candidatus Ryaniibacteriota</taxon>
    </lineage>
</organism>
<gene>
    <name evidence="2" type="ORF">A2W41_02720</name>
</gene>
<protein>
    <submittedName>
        <fullName evidence="2">Uncharacterized protein</fullName>
    </submittedName>
</protein>
<feature type="transmembrane region" description="Helical" evidence="1">
    <location>
        <begin position="59"/>
        <end position="77"/>
    </location>
</feature>
<reference evidence="2 3" key="1">
    <citation type="journal article" date="2016" name="Nat. Commun.">
        <title>Thousands of microbial genomes shed light on interconnected biogeochemical processes in an aquifer system.</title>
        <authorList>
            <person name="Anantharaman K."/>
            <person name="Brown C.T."/>
            <person name="Hug L.A."/>
            <person name="Sharon I."/>
            <person name="Castelle C.J."/>
            <person name="Probst A.J."/>
            <person name="Thomas B.C."/>
            <person name="Singh A."/>
            <person name="Wilkins M.J."/>
            <person name="Karaoz U."/>
            <person name="Brodie E.L."/>
            <person name="Williams K.H."/>
            <person name="Hubbard S.S."/>
            <person name="Banfield J.F."/>
        </authorList>
    </citation>
    <scope>NUCLEOTIDE SEQUENCE [LARGE SCALE GENOMIC DNA]</scope>
</reference>
<feature type="transmembrane region" description="Helical" evidence="1">
    <location>
        <begin position="21"/>
        <end position="39"/>
    </location>
</feature>
<feature type="transmembrane region" description="Helical" evidence="1">
    <location>
        <begin position="120"/>
        <end position="142"/>
    </location>
</feature>
<comment type="caution">
    <text evidence="2">The sequence shown here is derived from an EMBL/GenBank/DDBJ whole genome shotgun (WGS) entry which is preliminary data.</text>
</comment>
<proteinExistence type="predicted"/>
<name>A0A1G2FZ38_9BACT</name>
<keyword evidence="1" id="KW-1133">Transmembrane helix</keyword>
<dbReference type="Proteomes" id="UP000176700">
    <property type="component" value="Unassembled WGS sequence"/>
</dbReference>
<sequence>MRARRTFQRCGPVIFYMTFGFYKKVIVLFLLAFSLNYVWEHAHAVLYVHYKGGPITNFILFQAAVFDAVFITILGVAFMRFSYFVKRPWLIIVAGILFAVGLEWYALFTNRWMYNSLMPIIPFFQTGLAPTMQLGLTAYITLKLAAYVEKAVT</sequence>
<dbReference type="AlphaFoldDB" id="A0A1G2FZ38"/>
<evidence type="ECO:0000256" key="1">
    <source>
        <dbReference type="SAM" id="Phobius"/>
    </source>
</evidence>
<dbReference type="EMBL" id="MHNI01000012">
    <property type="protein sequence ID" value="OGZ43002.1"/>
    <property type="molecule type" value="Genomic_DNA"/>
</dbReference>
<keyword evidence="1" id="KW-0472">Membrane</keyword>
<feature type="transmembrane region" description="Helical" evidence="1">
    <location>
        <begin position="89"/>
        <end position="108"/>
    </location>
</feature>
<evidence type="ECO:0000313" key="3">
    <source>
        <dbReference type="Proteomes" id="UP000176700"/>
    </source>
</evidence>
<accession>A0A1G2FZ38</accession>